<dbReference type="EMBL" id="CAJOBH010143164">
    <property type="protein sequence ID" value="CAF4814756.1"/>
    <property type="molecule type" value="Genomic_DNA"/>
</dbReference>
<dbReference type="GO" id="GO:0042147">
    <property type="term" value="P:retrograde transport, endosome to Golgi"/>
    <property type="evidence" value="ECO:0007669"/>
    <property type="project" value="InterPro"/>
</dbReference>
<evidence type="ECO:0000313" key="8">
    <source>
        <dbReference type="Proteomes" id="UP000681967"/>
    </source>
</evidence>
<reference evidence="7" key="1">
    <citation type="submission" date="2021-02" db="EMBL/GenBank/DDBJ databases">
        <authorList>
            <person name="Nowell W R."/>
        </authorList>
    </citation>
    <scope>NUCLEOTIDE SEQUENCE</scope>
</reference>
<dbReference type="Pfam" id="PF03635">
    <property type="entry name" value="Vps35"/>
    <property type="match status" value="1"/>
</dbReference>
<evidence type="ECO:0000256" key="4">
    <source>
        <dbReference type="ARBA" id="ARBA00022927"/>
    </source>
</evidence>
<proteinExistence type="inferred from homology"/>
<keyword evidence="3" id="KW-0813">Transport</keyword>
<evidence type="ECO:0000256" key="5">
    <source>
        <dbReference type="ARBA" id="ARBA00023136"/>
    </source>
</evidence>
<accession>A0A8S3BLC9</accession>
<dbReference type="EMBL" id="CAJOBH010057900">
    <property type="protein sequence ID" value="CAF4410776.1"/>
    <property type="molecule type" value="Genomic_DNA"/>
</dbReference>
<keyword evidence="4" id="KW-0653">Protein transport</keyword>
<dbReference type="AlphaFoldDB" id="A0A8S3BLC9"/>
<dbReference type="Gene3D" id="1.25.40.660">
    <property type="entry name" value="Vacuolar protein sorting-associated protein 35, helical subcomplex Vps35-C"/>
    <property type="match status" value="1"/>
</dbReference>
<sequence>DTRAQCASLTLLIGTLEKVICFGEENHSTLRQSLTQAATRLVKRPDQVRTLLLCTHLFWSAQRVNESTQKSEQ</sequence>
<dbReference type="PANTHER" id="PTHR11099:SF0">
    <property type="entry name" value="VACUOLAR PROTEIN SORTING-ASSOCIATED PROTEIN 35"/>
    <property type="match status" value="1"/>
</dbReference>
<organism evidence="7 8">
    <name type="scientific">Rotaria magnacalcarata</name>
    <dbReference type="NCBI Taxonomy" id="392030"/>
    <lineage>
        <taxon>Eukaryota</taxon>
        <taxon>Metazoa</taxon>
        <taxon>Spiralia</taxon>
        <taxon>Gnathifera</taxon>
        <taxon>Rotifera</taxon>
        <taxon>Eurotatoria</taxon>
        <taxon>Bdelloidea</taxon>
        <taxon>Philodinida</taxon>
        <taxon>Philodinidae</taxon>
        <taxon>Rotaria</taxon>
    </lineage>
</organism>
<dbReference type="InterPro" id="IPR005378">
    <property type="entry name" value="Vps35"/>
</dbReference>
<evidence type="ECO:0000313" key="6">
    <source>
        <dbReference type="EMBL" id="CAF4410776.1"/>
    </source>
</evidence>
<gene>
    <name evidence="6" type="ORF">BYL167_LOCUS31982</name>
    <name evidence="7" type="ORF">BYL167_LOCUS48721</name>
</gene>
<evidence type="ECO:0000313" key="7">
    <source>
        <dbReference type="EMBL" id="CAF4814756.1"/>
    </source>
</evidence>
<comment type="similarity">
    <text evidence="2">Belongs to the VPS35 family.</text>
</comment>
<comment type="caution">
    <text evidence="7">The sequence shown here is derived from an EMBL/GenBank/DDBJ whole genome shotgun (WGS) entry which is preliminary data.</text>
</comment>
<evidence type="ECO:0000256" key="1">
    <source>
        <dbReference type="ARBA" id="ARBA00004170"/>
    </source>
</evidence>
<keyword evidence="5" id="KW-0472">Membrane</keyword>
<dbReference type="GO" id="GO:0030906">
    <property type="term" value="C:retromer, cargo-selective complex"/>
    <property type="evidence" value="ECO:0007669"/>
    <property type="project" value="InterPro"/>
</dbReference>
<evidence type="ECO:0000256" key="3">
    <source>
        <dbReference type="ARBA" id="ARBA00022448"/>
    </source>
</evidence>
<protein>
    <submittedName>
        <fullName evidence="7">Uncharacterized protein</fullName>
    </submittedName>
</protein>
<dbReference type="GO" id="GO:0005770">
    <property type="term" value="C:late endosome"/>
    <property type="evidence" value="ECO:0007669"/>
    <property type="project" value="TreeGrafter"/>
</dbReference>
<dbReference type="GO" id="GO:0006886">
    <property type="term" value="P:intracellular protein transport"/>
    <property type="evidence" value="ECO:0007669"/>
    <property type="project" value="TreeGrafter"/>
</dbReference>
<dbReference type="PANTHER" id="PTHR11099">
    <property type="entry name" value="VACUOLAR SORTING PROTEIN 35"/>
    <property type="match status" value="1"/>
</dbReference>
<dbReference type="InterPro" id="IPR042491">
    <property type="entry name" value="Vps35_C"/>
</dbReference>
<name>A0A8S3BLC9_9BILA</name>
<comment type="subcellular location">
    <subcellularLocation>
        <location evidence="1">Membrane</location>
        <topology evidence="1">Peripheral membrane protein</topology>
    </subcellularLocation>
</comment>
<dbReference type="Proteomes" id="UP000681967">
    <property type="component" value="Unassembled WGS sequence"/>
</dbReference>
<dbReference type="GO" id="GO:0005829">
    <property type="term" value="C:cytosol"/>
    <property type="evidence" value="ECO:0007669"/>
    <property type="project" value="GOC"/>
</dbReference>
<evidence type="ECO:0000256" key="2">
    <source>
        <dbReference type="ARBA" id="ARBA00006536"/>
    </source>
</evidence>
<feature type="non-terminal residue" evidence="7">
    <location>
        <position position="1"/>
    </location>
</feature>
<feature type="non-terminal residue" evidence="7">
    <location>
        <position position="73"/>
    </location>
</feature>